<evidence type="ECO:0000313" key="3">
    <source>
        <dbReference type="Proteomes" id="UP001183615"/>
    </source>
</evidence>
<accession>A0ABU2RX19</accession>
<comment type="caution">
    <text evidence="2">The sequence shown here is derived from an EMBL/GenBank/DDBJ whole genome shotgun (WGS) entry which is preliminary data.</text>
</comment>
<reference evidence="3" key="1">
    <citation type="submission" date="2023-07" db="EMBL/GenBank/DDBJ databases">
        <title>30 novel species of actinomycetes from the DSMZ collection.</title>
        <authorList>
            <person name="Nouioui I."/>
        </authorList>
    </citation>
    <scope>NUCLEOTIDE SEQUENCE [LARGE SCALE GENOMIC DNA]</scope>
    <source>
        <strain evidence="3">DSM 41886</strain>
    </source>
</reference>
<proteinExistence type="predicted"/>
<dbReference type="Proteomes" id="UP001183615">
    <property type="component" value="Unassembled WGS sequence"/>
</dbReference>
<organism evidence="2 3">
    <name type="scientific">Streptomyces johnsoniae</name>
    <dbReference type="NCBI Taxonomy" id="3075532"/>
    <lineage>
        <taxon>Bacteria</taxon>
        <taxon>Bacillati</taxon>
        <taxon>Actinomycetota</taxon>
        <taxon>Actinomycetes</taxon>
        <taxon>Kitasatosporales</taxon>
        <taxon>Streptomycetaceae</taxon>
        <taxon>Streptomyces</taxon>
    </lineage>
</organism>
<protein>
    <submittedName>
        <fullName evidence="2">Uncharacterized protein</fullName>
    </submittedName>
</protein>
<dbReference type="RefSeq" id="WP_311614727.1">
    <property type="nucleotide sequence ID" value="NZ_JAVREV010000001.1"/>
</dbReference>
<evidence type="ECO:0000256" key="1">
    <source>
        <dbReference type="SAM" id="MobiDB-lite"/>
    </source>
</evidence>
<sequence length="70" mass="8061">MLHEMYELEARMRARREEGAQERLAAEVRRARRERRAAEAAARARDGRERAGRPAAGGGWRRMLRWGTGA</sequence>
<evidence type="ECO:0000313" key="2">
    <source>
        <dbReference type="EMBL" id="MDT0441172.1"/>
    </source>
</evidence>
<feature type="compositionally biased region" description="Basic and acidic residues" evidence="1">
    <location>
        <begin position="39"/>
        <end position="52"/>
    </location>
</feature>
<dbReference type="EMBL" id="JAVREV010000001">
    <property type="protein sequence ID" value="MDT0441172.1"/>
    <property type="molecule type" value="Genomic_DNA"/>
</dbReference>
<gene>
    <name evidence="2" type="ORF">RM779_00960</name>
</gene>
<feature type="region of interest" description="Disordered" evidence="1">
    <location>
        <begin position="39"/>
        <end position="60"/>
    </location>
</feature>
<name>A0ABU2RX19_9ACTN</name>
<keyword evidence="3" id="KW-1185">Reference proteome</keyword>